<dbReference type="EMBL" id="SNYQ01000004">
    <property type="protein sequence ID" value="TDQ57693.1"/>
    <property type="molecule type" value="Genomic_DNA"/>
</dbReference>
<dbReference type="Proteomes" id="UP000295657">
    <property type="component" value="Unassembled WGS sequence"/>
</dbReference>
<protein>
    <submittedName>
        <fullName evidence="1">Uncharacterized protein</fullName>
    </submittedName>
</protein>
<gene>
    <name evidence="1" type="ORF">EDC45_1340</name>
</gene>
<name>A0A4R6VB75_9PAST</name>
<reference evidence="1 2" key="1">
    <citation type="submission" date="2019-03" db="EMBL/GenBank/DDBJ databases">
        <title>Genomic Encyclopedia of Type Strains, Phase IV (KMG-IV): sequencing the most valuable type-strain genomes for metagenomic binning, comparative biology and taxonomic classification.</title>
        <authorList>
            <person name="Goeker M."/>
        </authorList>
    </citation>
    <scope>NUCLEOTIDE SEQUENCE [LARGE SCALE GENOMIC DNA]</scope>
    <source>
        <strain evidence="1 2">DSM 28403</strain>
    </source>
</reference>
<proteinExistence type="predicted"/>
<keyword evidence="2" id="KW-1185">Reference proteome</keyword>
<comment type="caution">
    <text evidence="1">The sequence shown here is derived from an EMBL/GenBank/DDBJ whole genome shotgun (WGS) entry which is preliminary data.</text>
</comment>
<accession>A0A4R6VB75</accession>
<sequence length="42" mass="4484">MPASPGKSKIDKNLGKKCGKKTALFLSAMFGKQVDHQHAGNN</sequence>
<organism evidence="1 2">
    <name type="scientific">Mesocricetibacter intestinalis</name>
    <dbReference type="NCBI Taxonomy" id="1521930"/>
    <lineage>
        <taxon>Bacteria</taxon>
        <taxon>Pseudomonadati</taxon>
        <taxon>Pseudomonadota</taxon>
        <taxon>Gammaproteobacteria</taxon>
        <taxon>Pasteurellales</taxon>
        <taxon>Pasteurellaceae</taxon>
        <taxon>Mesocricetibacter</taxon>
    </lineage>
</organism>
<evidence type="ECO:0000313" key="2">
    <source>
        <dbReference type="Proteomes" id="UP000295657"/>
    </source>
</evidence>
<evidence type="ECO:0000313" key="1">
    <source>
        <dbReference type="EMBL" id="TDQ57693.1"/>
    </source>
</evidence>
<dbReference type="AlphaFoldDB" id="A0A4R6VB75"/>